<dbReference type="RefSeq" id="WP_133398684.1">
    <property type="nucleotide sequence ID" value="NZ_SMZX01000001.1"/>
</dbReference>
<dbReference type="NCBIfam" id="TIGR00131">
    <property type="entry name" value="gal_kin"/>
    <property type="match status" value="1"/>
</dbReference>
<dbReference type="InterPro" id="IPR000705">
    <property type="entry name" value="Galactokinase"/>
</dbReference>
<dbReference type="InterPro" id="IPR013750">
    <property type="entry name" value="GHMP_kinase_C_dom"/>
</dbReference>
<keyword evidence="10" id="KW-0119">Carbohydrate metabolism</keyword>
<dbReference type="FunFam" id="3.30.70.890:FF:000001">
    <property type="entry name" value="Galactokinase"/>
    <property type="match status" value="1"/>
</dbReference>
<reference evidence="15 16" key="1">
    <citation type="submission" date="2019-03" db="EMBL/GenBank/DDBJ databases">
        <title>Genome Sequencing and Assembly of Various Microbes Isolated from Partially Reclaimed Soil and Acid Mine Drainage (AMD) Site.</title>
        <authorList>
            <person name="Steinbock B."/>
            <person name="Bechtold R."/>
            <person name="Sevigny J.L."/>
            <person name="Thomas D."/>
            <person name="Cuthill L.R."/>
            <person name="Aveiro Johannsen E.J."/>
            <person name="Thomas K."/>
            <person name="Ghosh A."/>
        </authorList>
    </citation>
    <scope>NUCLEOTIDE SEQUENCE [LARGE SCALE GENOMIC DNA]</scope>
    <source>
        <strain evidence="15 16">F-B2</strain>
    </source>
</reference>
<organism evidence="15 16">
    <name type="scientific">Microbacterium oleivorans</name>
    <dbReference type="NCBI Taxonomy" id="273677"/>
    <lineage>
        <taxon>Bacteria</taxon>
        <taxon>Bacillati</taxon>
        <taxon>Actinomycetota</taxon>
        <taxon>Actinomycetes</taxon>
        <taxon>Micrococcales</taxon>
        <taxon>Microbacteriaceae</taxon>
        <taxon>Microbacterium</taxon>
    </lineage>
</organism>
<dbReference type="Gene3D" id="3.30.70.890">
    <property type="entry name" value="GHMP kinase, C-terminal domain"/>
    <property type="match status" value="1"/>
</dbReference>
<dbReference type="Pfam" id="PF08544">
    <property type="entry name" value="GHMP_kinases_C"/>
    <property type="match status" value="1"/>
</dbReference>
<dbReference type="InterPro" id="IPR020568">
    <property type="entry name" value="Ribosomal_Su5_D2-typ_SF"/>
</dbReference>
<dbReference type="InterPro" id="IPR014721">
    <property type="entry name" value="Ribsml_uS5_D2-typ_fold_subgr"/>
</dbReference>
<evidence type="ECO:0000256" key="3">
    <source>
        <dbReference type="ARBA" id="ARBA00022679"/>
    </source>
</evidence>
<dbReference type="InterPro" id="IPR019539">
    <property type="entry name" value="GalKase_N"/>
</dbReference>
<dbReference type="FunFam" id="3.30.230.10:FF:000017">
    <property type="entry name" value="Galactokinase"/>
    <property type="match status" value="1"/>
</dbReference>
<dbReference type="PRINTS" id="PR00959">
    <property type="entry name" value="MEVGALKINASE"/>
</dbReference>
<feature type="domain" description="Galactokinase N-terminal" evidence="14">
    <location>
        <begin position="10"/>
        <end position="57"/>
    </location>
</feature>
<dbReference type="PROSITE" id="PS00627">
    <property type="entry name" value="GHMP_KINASES_ATP"/>
    <property type="match status" value="1"/>
</dbReference>
<evidence type="ECO:0000256" key="7">
    <source>
        <dbReference type="ARBA" id="ARBA00022840"/>
    </source>
</evidence>
<dbReference type="InterPro" id="IPR006206">
    <property type="entry name" value="Mevalonate/galactokinase"/>
</dbReference>
<dbReference type="EC" id="2.7.1.6" evidence="11"/>
<dbReference type="Proteomes" id="UP000295633">
    <property type="component" value="Unassembled WGS sequence"/>
</dbReference>
<dbReference type="PROSITE" id="PS00106">
    <property type="entry name" value="GALACTOKINASE"/>
    <property type="match status" value="1"/>
</dbReference>
<dbReference type="EMBL" id="SMZX01000001">
    <property type="protein sequence ID" value="TDL45491.1"/>
    <property type="molecule type" value="Genomic_DNA"/>
</dbReference>
<keyword evidence="7" id="KW-0067">ATP-binding</keyword>
<keyword evidence="3 15" id="KW-0808">Transferase</keyword>
<evidence type="ECO:0000256" key="2">
    <source>
        <dbReference type="ARBA" id="ARBA00022490"/>
    </source>
</evidence>
<evidence type="ECO:0000256" key="5">
    <source>
        <dbReference type="ARBA" id="ARBA00022741"/>
    </source>
</evidence>
<dbReference type="SUPFAM" id="SSF54211">
    <property type="entry name" value="Ribosomal protein S5 domain 2-like"/>
    <property type="match status" value="1"/>
</dbReference>
<keyword evidence="2" id="KW-0963">Cytoplasm</keyword>
<dbReference type="InterPro" id="IPR036554">
    <property type="entry name" value="GHMP_kinase_C_sf"/>
</dbReference>
<keyword evidence="6 15" id="KW-0418">Kinase</keyword>
<dbReference type="AlphaFoldDB" id="A0A4R5YLJ3"/>
<dbReference type="InterPro" id="IPR006203">
    <property type="entry name" value="GHMP_knse_ATP-bd_CS"/>
</dbReference>
<feature type="domain" description="GHMP kinase N-terminal" evidence="12">
    <location>
        <begin position="99"/>
        <end position="189"/>
    </location>
</feature>
<gene>
    <name evidence="15" type="primary">galK</name>
    <name evidence="15" type="ORF">E2R54_03240</name>
</gene>
<evidence type="ECO:0000256" key="8">
    <source>
        <dbReference type="ARBA" id="ARBA00022842"/>
    </source>
</evidence>
<dbReference type="GO" id="GO:0005829">
    <property type="term" value="C:cytosol"/>
    <property type="evidence" value="ECO:0007669"/>
    <property type="project" value="TreeGrafter"/>
</dbReference>
<comment type="caution">
    <text evidence="15">The sequence shown here is derived from an EMBL/GenBank/DDBJ whole genome shotgun (WGS) entry which is preliminary data.</text>
</comment>
<dbReference type="GO" id="GO:0005524">
    <property type="term" value="F:ATP binding"/>
    <property type="evidence" value="ECO:0007669"/>
    <property type="project" value="UniProtKB-UniRule"/>
</dbReference>
<dbReference type="PIRSF" id="PIRSF000530">
    <property type="entry name" value="Galactokinase"/>
    <property type="match status" value="1"/>
</dbReference>
<dbReference type="Gene3D" id="3.30.230.10">
    <property type="match status" value="1"/>
</dbReference>
<keyword evidence="9" id="KW-0299">Galactose metabolism</keyword>
<evidence type="ECO:0000259" key="14">
    <source>
        <dbReference type="Pfam" id="PF10509"/>
    </source>
</evidence>
<accession>A0A4R5YLJ3</accession>
<dbReference type="Pfam" id="PF00288">
    <property type="entry name" value="GHMP_kinases_N"/>
    <property type="match status" value="1"/>
</dbReference>
<evidence type="ECO:0000256" key="11">
    <source>
        <dbReference type="NCBIfam" id="TIGR00131"/>
    </source>
</evidence>
<dbReference type="Pfam" id="PF10509">
    <property type="entry name" value="GalKase_gal_bdg"/>
    <property type="match status" value="1"/>
</dbReference>
<dbReference type="STRING" id="273677.BW34_01277"/>
<name>A0A4R5YLJ3_9MICO</name>
<comment type="similarity">
    <text evidence="1">Belongs to the GHMP kinase family. GalK subfamily.</text>
</comment>
<dbReference type="InterPro" id="IPR019741">
    <property type="entry name" value="Galactokinase_CS"/>
</dbReference>
<keyword evidence="4" id="KW-0479">Metal-binding</keyword>
<proteinExistence type="inferred from homology"/>
<feature type="domain" description="GHMP kinase C-terminal" evidence="13">
    <location>
        <begin position="293"/>
        <end position="369"/>
    </location>
</feature>
<sequence length="392" mass="41464">MTAAAEARSLFAALTGSEPVGLWSAPGRVNLIGEHTDYNDGFVFPFATPHRTHVALGRRADGRIRVVSTFDEAPVEVALADLDALFPERRDEVVEWARYPLGVAWALLQATGTDAASVTGVDLAFASDVPVGAGLSSSAAIEGATGSALNDVWELGLDRVALAQAGRRAENEAVGAPTGIMDQMASMLGETDAGTFLDCRSLDAQVVELGFDAAGLELMVIDTRVAHAHSTGGYGERRAACERGAQAMDVPALRDVSVDQLPRVEELVDEQTYRRVRHVVTENQRVLDTVRTLREQGPRAIGDLLYASHASMRDDFEISVPELDLAVETARANGAIGARMTGGGFGGSAIALIERDAVPAVREAVLAAFAAAGHTEPHVFTVRPSEGARRDG</sequence>
<evidence type="ECO:0000259" key="13">
    <source>
        <dbReference type="Pfam" id="PF08544"/>
    </source>
</evidence>
<evidence type="ECO:0000259" key="12">
    <source>
        <dbReference type="Pfam" id="PF00288"/>
    </source>
</evidence>
<evidence type="ECO:0000256" key="1">
    <source>
        <dbReference type="ARBA" id="ARBA00006566"/>
    </source>
</evidence>
<evidence type="ECO:0000256" key="6">
    <source>
        <dbReference type="ARBA" id="ARBA00022777"/>
    </source>
</evidence>
<evidence type="ECO:0000256" key="10">
    <source>
        <dbReference type="ARBA" id="ARBA00023277"/>
    </source>
</evidence>
<protein>
    <recommendedName>
        <fullName evidence="11">Galactokinase</fullName>
        <ecNumber evidence="11">2.7.1.6</ecNumber>
    </recommendedName>
</protein>
<dbReference type="PANTHER" id="PTHR10457">
    <property type="entry name" value="MEVALONATE KINASE/GALACTOKINASE"/>
    <property type="match status" value="1"/>
</dbReference>
<dbReference type="SUPFAM" id="SSF55060">
    <property type="entry name" value="GHMP Kinase, C-terminal domain"/>
    <property type="match status" value="1"/>
</dbReference>
<dbReference type="PRINTS" id="PR00473">
    <property type="entry name" value="GALCTOKINASE"/>
</dbReference>
<dbReference type="GO" id="GO:0046872">
    <property type="term" value="F:metal ion binding"/>
    <property type="evidence" value="ECO:0007669"/>
    <property type="project" value="UniProtKB-KW"/>
</dbReference>
<evidence type="ECO:0000256" key="9">
    <source>
        <dbReference type="ARBA" id="ARBA00023144"/>
    </source>
</evidence>
<dbReference type="InterPro" id="IPR006204">
    <property type="entry name" value="GHMP_kinase_N_dom"/>
</dbReference>
<keyword evidence="5" id="KW-0547">Nucleotide-binding</keyword>
<dbReference type="GO" id="GO:0006012">
    <property type="term" value="P:galactose metabolic process"/>
    <property type="evidence" value="ECO:0007669"/>
    <property type="project" value="UniProtKB-UniRule"/>
</dbReference>
<dbReference type="GO" id="GO:0004335">
    <property type="term" value="F:galactokinase activity"/>
    <property type="evidence" value="ECO:0007669"/>
    <property type="project" value="UniProtKB-UniRule"/>
</dbReference>
<evidence type="ECO:0000313" key="15">
    <source>
        <dbReference type="EMBL" id="TDL45491.1"/>
    </source>
</evidence>
<evidence type="ECO:0000256" key="4">
    <source>
        <dbReference type="ARBA" id="ARBA00022723"/>
    </source>
</evidence>
<evidence type="ECO:0000313" key="16">
    <source>
        <dbReference type="Proteomes" id="UP000295633"/>
    </source>
</evidence>
<dbReference type="PANTHER" id="PTHR10457:SF7">
    <property type="entry name" value="GALACTOKINASE-RELATED"/>
    <property type="match status" value="1"/>
</dbReference>
<keyword evidence="8" id="KW-0460">Magnesium</keyword>